<reference evidence="1 2" key="1">
    <citation type="submission" date="2018-08" db="EMBL/GenBank/DDBJ databases">
        <title>Genomic investigation of the strawberry pathogen Phytophthora fragariae indicates pathogenicity is determined by transcriptional variation in three key races.</title>
        <authorList>
            <person name="Adams T.M."/>
            <person name="Armitage A.D."/>
            <person name="Sobczyk M.K."/>
            <person name="Bates H.J."/>
            <person name="Dunwell J.M."/>
            <person name="Nellist C.F."/>
            <person name="Harrison R.J."/>
        </authorList>
    </citation>
    <scope>NUCLEOTIDE SEQUENCE [LARGE SCALE GENOMIC DNA]</scope>
    <source>
        <strain evidence="1 2">SCRP333</strain>
    </source>
</reference>
<evidence type="ECO:0000313" key="1">
    <source>
        <dbReference type="EMBL" id="KAE9336690.1"/>
    </source>
</evidence>
<name>A0A6A4F9X6_9STRA</name>
<dbReference type="Proteomes" id="UP000434957">
    <property type="component" value="Unassembled WGS sequence"/>
</dbReference>
<evidence type="ECO:0000313" key="2">
    <source>
        <dbReference type="Proteomes" id="UP000434957"/>
    </source>
</evidence>
<keyword evidence="2" id="KW-1185">Reference proteome</keyword>
<protein>
    <submittedName>
        <fullName evidence="1">Uncharacterized protein</fullName>
    </submittedName>
</protein>
<comment type="caution">
    <text evidence="1">The sequence shown here is derived from an EMBL/GenBank/DDBJ whole genome shotgun (WGS) entry which is preliminary data.</text>
</comment>
<gene>
    <name evidence="1" type="ORF">PR003_g12382</name>
</gene>
<sequence>MKRGSAMLAVTMIGFGPSNCFLTRGYCDRIHRFIAELRADPSLWAAFQVRFLRKKYAKYYRSNSSCLLHCSAKSKKFNTNIVWYDAAFADSCSTC</sequence>
<dbReference type="AlphaFoldDB" id="A0A6A4F9X6"/>
<proteinExistence type="predicted"/>
<organism evidence="1 2">
    <name type="scientific">Phytophthora rubi</name>
    <dbReference type="NCBI Taxonomy" id="129364"/>
    <lineage>
        <taxon>Eukaryota</taxon>
        <taxon>Sar</taxon>
        <taxon>Stramenopiles</taxon>
        <taxon>Oomycota</taxon>
        <taxon>Peronosporomycetes</taxon>
        <taxon>Peronosporales</taxon>
        <taxon>Peronosporaceae</taxon>
        <taxon>Phytophthora</taxon>
    </lineage>
</organism>
<accession>A0A6A4F9X6</accession>
<dbReference type="EMBL" id="QXFT01000744">
    <property type="protein sequence ID" value="KAE9336690.1"/>
    <property type="molecule type" value="Genomic_DNA"/>
</dbReference>